<dbReference type="AlphaFoldDB" id="A0A0G1C9N9"/>
<dbReference type="PANTHER" id="PTHR46832:SF1">
    <property type="entry name" value="5'-METHYLTHIOADENOSINE_S-ADENOSYLHOMOCYSTEINE NUCLEOSIDASE"/>
    <property type="match status" value="1"/>
</dbReference>
<dbReference type="InterPro" id="IPR035994">
    <property type="entry name" value="Nucleoside_phosphorylase_sf"/>
</dbReference>
<feature type="domain" description="Nucleoside phosphorylase" evidence="1">
    <location>
        <begin position="6"/>
        <end position="236"/>
    </location>
</feature>
<dbReference type="GO" id="GO:0009116">
    <property type="term" value="P:nucleoside metabolic process"/>
    <property type="evidence" value="ECO:0007669"/>
    <property type="project" value="InterPro"/>
</dbReference>
<dbReference type="GO" id="GO:0005829">
    <property type="term" value="C:cytosol"/>
    <property type="evidence" value="ECO:0007669"/>
    <property type="project" value="TreeGrafter"/>
</dbReference>
<dbReference type="GO" id="GO:0008782">
    <property type="term" value="F:adenosylhomocysteine nucleosidase activity"/>
    <property type="evidence" value="ECO:0007669"/>
    <property type="project" value="TreeGrafter"/>
</dbReference>
<dbReference type="InterPro" id="IPR000845">
    <property type="entry name" value="Nucleoside_phosphorylase_d"/>
</dbReference>
<evidence type="ECO:0000313" key="3">
    <source>
        <dbReference type="Proteomes" id="UP000034320"/>
    </source>
</evidence>
<organism evidence="2 3">
    <name type="scientific">Candidatus Gottesmanbacteria bacterium GW2011_GWA2_42_18</name>
    <dbReference type="NCBI Taxonomy" id="1618442"/>
    <lineage>
        <taxon>Bacteria</taxon>
        <taxon>Candidatus Gottesmaniibacteriota</taxon>
    </lineage>
</organism>
<dbReference type="Proteomes" id="UP000034320">
    <property type="component" value="Unassembled WGS sequence"/>
</dbReference>
<name>A0A0G1C9N9_9BACT</name>
<accession>A0A0G1C9N9</accession>
<dbReference type="SUPFAM" id="SSF53167">
    <property type="entry name" value="Purine and uridine phosphorylases"/>
    <property type="match status" value="1"/>
</dbReference>
<comment type="caution">
    <text evidence="2">The sequence shown here is derived from an EMBL/GenBank/DDBJ whole genome shotgun (WGS) entry which is preliminary data.</text>
</comment>
<evidence type="ECO:0000313" key="2">
    <source>
        <dbReference type="EMBL" id="KKS46348.1"/>
    </source>
</evidence>
<gene>
    <name evidence="2" type="ORF">UV09_C0018G0024</name>
</gene>
<proteinExistence type="predicted"/>
<dbReference type="PANTHER" id="PTHR46832">
    <property type="entry name" value="5'-METHYLTHIOADENOSINE/S-ADENOSYLHOMOCYSTEINE NUCLEOSIDASE"/>
    <property type="match status" value="1"/>
</dbReference>
<dbReference type="Gene3D" id="3.40.50.1580">
    <property type="entry name" value="Nucleoside phosphorylase domain"/>
    <property type="match status" value="1"/>
</dbReference>
<sequence>MTDTIKILFVGAMEKEIMDLLKDLKCTEDSKLLGQYPFFVGIWIKDSKYISIGVVNTFVGDLNASVATVAAIQKFNPHYVFKIGCVGGNSAGIYKGDIILPSGYFHSASWITRSCTDNSATSNASLWQSVFGDLPYQVNMENLGNNPYFFVPDKGLSQKYEELLKSKKVKYSSAYIGSSNMWFFEKKYMSNVATTHIPKNSSHKRWVADMESYAIAHSCFIFKKPFFGFYVVSNSDYYDEPYFLEDIAEMFHTVIVPTVTDYLSVL</sequence>
<evidence type="ECO:0000259" key="1">
    <source>
        <dbReference type="Pfam" id="PF01048"/>
    </source>
</evidence>
<dbReference type="Pfam" id="PF01048">
    <property type="entry name" value="PNP_UDP_1"/>
    <property type="match status" value="1"/>
</dbReference>
<dbReference type="GO" id="GO:0008930">
    <property type="term" value="F:methylthioadenosine nucleosidase activity"/>
    <property type="evidence" value="ECO:0007669"/>
    <property type="project" value="TreeGrafter"/>
</dbReference>
<dbReference type="GO" id="GO:0019284">
    <property type="term" value="P:L-methionine salvage from S-adenosylmethionine"/>
    <property type="evidence" value="ECO:0007669"/>
    <property type="project" value="TreeGrafter"/>
</dbReference>
<reference evidence="2 3" key="1">
    <citation type="journal article" date="2015" name="Nature">
        <title>rRNA introns, odd ribosomes, and small enigmatic genomes across a large radiation of phyla.</title>
        <authorList>
            <person name="Brown C.T."/>
            <person name="Hug L.A."/>
            <person name="Thomas B.C."/>
            <person name="Sharon I."/>
            <person name="Castelle C.J."/>
            <person name="Singh A."/>
            <person name="Wilkins M.J."/>
            <person name="Williams K.H."/>
            <person name="Banfield J.F."/>
        </authorList>
    </citation>
    <scope>NUCLEOTIDE SEQUENCE [LARGE SCALE GENOMIC DNA]</scope>
</reference>
<protein>
    <recommendedName>
        <fullName evidence="1">Nucleoside phosphorylase domain-containing protein</fullName>
    </recommendedName>
</protein>
<dbReference type="EMBL" id="LCDD01000018">
    <property type="protein sequence ID" value="KKS46348.1"/>
    <property type="molecule type" value="Genomic_DNA"/>
</dbReference>